<dbReference type="PROSITE" id="PS51736">
    <property type="entry name" value="RECOMBINASES_3"/>
    <property type="match status" value="1"/>
</dbReference>
<dbReference type="EMBL" id="JBHUCX010000018">
    <property type="protein sequence ID" value="MFD1674304.1"/>
    <property type="molecule type" value="Genomic_DNA"/>
</dbReference>
<reference evidence="7" key="1">
    <citation type="journal article" date="2019" name="Int. J. Syst. Evol. Microbiol.">
        <title>The Global Catalogue of Microorganisms (GCM) 10K type strain sequencing project: providing services to taxonomists for standard genome sequencing and annotation.</title>
        <authorList>
            <consortium name="The Broad Institute Genomics Platform"/>
            <consortium name="The Broad Institute Genome Sequencing Center for Infectious Disease"/>
            <person name="Wu L."/>
            <person name="Ma J."/>
        </authorList>
    </citation>
    <scope>NUCLEOTIDE SEQUENCE [LARGE SCALE GENOMIC DNA]</scope>
    <source>
        <strain evidence="7">CGMCC 1.12286</strain>
    </source>
</reference>
<dbReference type="InterPro" id="IPR006119">
    <property type="entry name" value="Resolv_N"/>
</dbReference>
<comment type="similarity">
    <text evidence="1">Belongs to the site-specific recombinase resolvase family.</text>
</comment>
<evidence type="ECO:0000256" key="2">
    <source>
        <dbReference type="ARBA" id="ARBA00022908"/>
    </source>
</evidence>
<comment type="caution">
    <text evidence="6">The sequence shown here is derived from an EMBL/GenBank/DDBJ whole genome shotgun (WGS) entry which is preliminary data.</text>
</comment>
<evidence type="ECO:0000259" key="5">
    <source>
        <dbReference type="PROSITE" id="PS51736"/>
    </source>
</evidence>
<evidence type="ECO:0000313" key="7">
    <source>
        <dbReference type="Proteomes" id="UP001597079"/>
    </source>
</evidence>
<sequence length="184" mass="20867">MKGQRVGYVRVSALDQNEERQLEGTELDRVFVDKASGKSTDRPQLQEMMAYVRSGDILVVHSLDRLARNLSDLLQIVKTLTDRGVQIDFLKENLSFKGDDSPMSILLLSVMGAFAQFERELIRERQREGIALAKKKGVYKGRAKSLTQAQAEELRHRAANGEPKTALARAYGISRETVYQYLRH</sequence>
<keyword evidence="7" id="KW-1185">Reference proteome</keyword>
<evidence type="ECO:0000256" key="1">
    <source>
        <dbReference type="ARBA" id="ARBA00009913"/>
    </source>
</evidence>
<dbReference type="PANTHER" id="PTHR30461">
    <property type="entry name" value="DNA-INVERTASE FROM LAMBDOID PROPHAGE"/>
    <property type="match status" value="1"/>
</dbReference>
<dbReference type="Pfam" id="PF02796">
    <property type="entry name" value="HTH_7"/>
    <property type="match status" value="1"/>
</dbReference>
<accession>A0ABW4JEY2</accession>
<dbReference type="InterPro" id="IPR009057">
    <property type="entry name" value="Homeodomain-like_sf"/>
</dbReference>
<dbReference type="Gene3D" id="3.40.50.1390">
    <property type="entry name" value="Resolvase, N-terminal catalytic domain"/>
    <property type="match status" value="1"/>
</dbReference>
<gene>
    <name evidence="6" type="ORF">ACFSB2_06235</name>
</gene>
<proteinExistence type="inferred from homology"/>
<evidence type="ECO:0000256" key="4">
    <source>
        <dbReference type="ARBA" id="ARBA00023172"/>
    </source>
</evidence>
<dbReference type="CDD" id="cd00569">
    <property type="entry name" value="HTH_Hin_like"/>
    <property type="match status" value="1"/>
</dbReference>
<protein>
    <submittedName>
        <fullName evidence="6">Recombinase family protein</fullName>
    </submittedName>
</protein>
<dbReference type="InterPro" id="IPR006118">
    <property type="entry name" value="Recombinase_CS"/>
</dbReference>
<keyword evidence="4" id="KW-0233">DNA recombination</keyword>
<dbReference type="InterPro" id="IPR050639">
    <property type="entry name" value="SSR_resolvase"/>
</dbReference>
<dbReference type="RefSeq" id="WP_377942168.1">
    <property type="nucleotide sequence ID" value="NZ_JBHUCX010000018.1"/>
</dbReference>
<name>A0ABW4JEY2_9BACL</name>
<dbReference type="PANTHER" id="PTHR30461:SF26">
    <property type="entry name" value="RESOLVASE HOMOLOG YNEB"/>
    <property type="match status" value="1"/>
</dbReference>
<feature type="domain" description="Resolvase/invertase-type recombinase catalytic" evidence="5">
    <location>
        <begin position="4"/>
        <end position="137"/>
    </location>
</feature>
<dbReference type="Gene3D" id="1.10.10.60">
    <property type="entry name" value="Homeodomain-like"/>
    <property type="match status" value="1"/>
</dbReference>
<dbReference type="SUPFAM" id="SSF53041">
    <property type="entry name" value="Resolvase-like"/>
    <property type="match status" value="1"/>
</dbReference>
<keyword evidence="3" id="KW-0238">DNA-binding</keyword>
<evidence type="ECO:0000313" key="6">
    <source>
        <dbReference type="EMBL" id="MFD1674304.1"/>
    </source>
</evidence>
<dbReference type="InterPro" id="IPR036162">
    <property type="entry name" value="Resolvase-like_N_sf"/>
</dbReference>
<dbReference type="Proteomes" id="UP001597079">
    <property type="component" value="Unassembled WGS sequence"/>
</dbReference>
<dbReference type="InterPro" id="IPR006120">
    <property type="entry name" value="Resolvase_HTH_dom"/>
</dbReference>
<dbReference type="Pfam" id="PF00239">
    <property type="entry name" value="Resolvase"/>
    <property type="match status" value="1"/>
</dbReference>
<keyword evidence="2" id="KW-0229">DNA integration</keyword>
<organism evidence="6 7">
    <name type="scientific">Alicyclobacillus fodiniaquatilis</name>
    <dbReference type="NCBI Taxonomy" id="1661150"/>
    <lineage>
        <taxon>Bacteria</taxon>
        <taxon>Bacillati</taxon>
        <taxon>Bacillota</taxon>
        <taxon>Bacilli</taxon>
        <taxon>Bacillales</taxon>
        <taxon>Alicyclobacillaceae</taxon>
        <taxon>Alicyclobacillus</taxon>
    </lineage>
</organism>
<dbReference type="SMART" id="SM00857">
    <property type="entry name" value="Resolvase"/>
    <property type="match status" value="1"/>
</dbReference>
<dbReference type="PROSITE" id="PS00398">
    <property type="entry name" value="RECOMBINASES_2"/>
    <property type="match status" value="1"/>
</dbReference>
<dbReference type="SUPFAM" id="SSF46689">
    <property type="entry name" value="Homeodomain-like"/>
    <property type="match status" value="1"/>
</dbReference>
<evidence type="ECO:0000256" key="3">
    <source>
        <dbReference type="ARBA" id="ARBA00023125"/>
    </source>
</evidence>
<dbReference type="CDD" id="cd03768">
    <property type="entry name" value="SR_ResInv"/>
    <property type="match status" value="1"/>
</dbReference>